<dbReference type="PANTHER" id="PTHR38788">
    <property type="entry name" value="CLR5 DOMAIN-CONTAINING PROTEIN"/>
    <property type="match status" value="1"/>
</dbReference>
<reference evidence="4" key="1">
    <citation type="submission" date="2019-06" db="EMBL/GenBank/DDBJ databases">
        <title>Draft genome sequence of the griseofulvin-producing fungus Xylaria cubensis strain G536.</title>
        <authorList>
            <person name="Mead M.E."/>
            <person name="Raja H.A."/>
            <person name="Steenwyk J.L."/>
            <person name="Knowles S.L."/>
            <person name="Oberlies N.H."/>
            <person name="Rokas A."/>
        </authorList>
    </citation>
    <scope>NUCLEOTIDE SEQUENCE [LARGE SCALE GENOMIC DNA]</scope>
    <source>
        <strain evidence="4">G536</strain>
    </source>
</reference>
<evidence type="ECO:0000313" key="4">
    <source>
        <dbReference type="Proteomes" id="UP000319160"/>
    </source>
</evidence>
<dbReference type="STRING" id="2512241.A0A553HZE2"/>
<dbReference type="InterPro" id="IPR025676">
    <property type="entry name" value="Clr5_dom"/>
</dbReference>
<organism evidence="3 4">
    <name type="scientific">Xylaria flabelliformis</name>
    <dbReference type="NCBI Taxonomy" id="2512241"/>
    <lineage>
        <taxon>Eukaryota</taxon>
        <taxon>Fungi</taxon>
        <taxon>Dikarya</taxon>
        <taxon>Ascomycota</taxon>
        <taxon>Pezizomycotina</taxon>
        <taxon>Sordariomycetes</taxon>
        <taxon>Xylariomycetidae</taxon>
        <taxon>Xylariales</taxon>
        <taxon>Xylariaceae</taxon>
        <taxon>Xylaria</taxon>
    </lineage>
</organism>
<accession>A0A553HZE2</accession>
<dbReference type="EMBL" id="VFLP01000030">
    <property type="protein sequence ID" value="TRX93327.1"/>
    <property type="molecule type" value="Genomic_DNA"/>
</dbReference>
<gene>
    <name evidence="3" type="ORF">FHL15_005906</name>
</gene>
<dbReference type="Pfam" id="PF14420">
    <property type="entry name" value="Clr5"/>
    <property type="match status" value="1"/>
</dbReference>
<dbReference type="OrthoDB" id="5986190at2759"/>
<dbReference type="PANTHER" id="PTHR38788:SF3">
    <property type="entry name" value="CLR5 DOMAIN-CONTAINING PROTEIN"/>
    <property type="match status" value="1"/>
</dbReference>
<name>A0A553HZE2_9PEZI</name>
<dbReference type="Proteomes" id="UP000319160">
    <property type="component" value="Unassembled WGS sequence"/>
</dbReference>
<protein>
    <recommendedName>
        <fullName evidence="2">Clr5 domain-containing protein</fullName>
    </recommendedName>
</protein>
<feature type="domain" description="Clr5" evidence="2">
    <location>
        <begin position="17"/>
        <end position="69"/>
    </location>
</feature>
<evidence type="ECO:0000259" key="2">
    <source>
        <dbReference type="Pfam" id="PF14420"/>
    </source>
</evidence>
<evidence type="ECO:0000256" key="1">
    <source>
        <dbReference type="SAM" id="MobiDB-lite"/>
    </source>
</evidence>
<proteinExistence type="predicted"/>
<evidence type="ECO:0000313" key="3">
    <source>
        <dbReference type="EMBL" id="TRX93327.1"/>
    </source>
</evidence>
<feature type="compositionally biased region" description="Basic and acidic residues" evidence="1">
    <location>
        <begin position="147"/>
        <end position="156"/>
    </location>
</feature>
<feature type="region of interest" description="Disordered" evidence="1">
    <location>
        <begin position="502"/>
        <end position="523"/>
    </location>
</feature>
<sequence length="565" mass="64197">MQTEPGESSSSKRYATAEDWPQFQHVIVRLYVEENKTLDEVRQYMEDNHDFIATYDKTQGQLASWNAFKNLRFDEVLQILRLKRQREAEHNKRSIFYVRDRKVEIDSLQIYISRNPSLYAKLESGEQPHSDAIRDVSCRTPAPSEQEQLKNAEERAPATMTKPTSELHEDLLRFLRLHLSQGFESGTWVRSASSCWSSRGRQGPAELLKSLLDRCMTAALSVGRQVEPVAIRHTLDAPFSLLIRVFKNPPPETIPRILCIAARLELIGRKEIQGILLQFCSDLARALYGLDHALSSFWQTFLDVPAAERYRTIEVVLTQCVSEFEQHLGASHSLSTEVYLLYFDAVERQKDPKTQTDSLTRQLSKVDAQTVDPSIMAMLKLENALATSKLDLAEGQLDKADDVLSQLDVTALSPKDDSFRCVWLGYVRWMRGDIAAAERAYKDSVQAAKLTGSRDCVCEALFQLEKFYLYIQEPLQAEGIRAERLNALRKLEPIMWMDHHQETETGTETGTEMETDKEKDAETTGPTVTIIHIGSYAGSSDTWDPAASTIMIEHHELLNQVHTGV</sequence>
<dbReference type="AlphaFoldDB" id="A0A553HZE2"/>
<feature type="region of interest" description="Disordered" evidence="1">
    <location>
        <begin position="139"/>
        <end position="163"/>
    </location>
</feature>
<comment type="caution">
    <text evidence="3">The sequence shown here is derived from an EMBL/GenBank/DDBJ whole genome shotgun (WGS) entry which is preliminary data.</text>
</comment>
<keyword evidence="4" id="KW-1185">Reference proteome</keyword>